<organism evidence="6 7">
    <name type="scientific">Leptospira semungkisensis</name>
    <dbReference type="NCBI Taxonomy" id="2484985"/>
    <lineage>
        <taxon>Bacteria</taxon>
        <taxon>Pseudomonadati</taxon>
        <taxon>Spirochaetota</taxon>
        <taxon>Spirochaetia</taxon>
        <taxon>Leptospirales</taxon>
        <taxon>Leptospiraceae</taxon>
        <taxon>Leptospira</taxon>
    </lineage>
</organism>
<proteinExistence type="inferred from homology"/>
<evidence type="ECO:0000256" key="4">
    <source>
        <dbReference type="ARBA" id="ARBA00074799"/>
    </source>
</evidence>
<dbReference type="GO" id="GO:0046047">
    <property type="term" value="P:TTP catabolic process"/>
    <property type="evidence" value="ECO:0007669"/>
    <property type="project" value="TreeGrafter"/>
</dbReference>
<keyword evidence="7" id="KW-1185">Reference proteome</keyword>
<dbReference type="GO" id="GO:0046052">
    <property type="term" value="P:UTP catabolic process"/>
    <property type="evidence" value="ECO:0007669"/>
    <property type="project" value="TreeGrafter"/>
</dbReference>
<dbReference type="NCBIfam" id="NF007113">
    <property type="entry name" value="PRK09562.1"/>
    <property type="match status" value="1"/>
</dbReference>
<comment type="caution">
    <text evidence="6">The sequence shown here is derived from an EMBL/GenBank/DDBJ whole genome shotgun (WGS) entry which is preliminary data.</text>
</comment>
<reference evidence="6" key="1">
    <citation type="journal article" date="2019" name="PLoS Negl. Trop. Dis.">
        <title>Revisiting the worldwide diversity of Leptospira species in the environment.</title>
        <authorList>
            <person name="Vincent A.T."/>
            <person name="Schiettekatte O."/>
            <person name="Bourhy P."/>
            <person name="Veyrier F.J."/>
            <person name="Picardeau M."/>
        </authorList>
    </citation>
    <scope>NUCLEOTIDE SEQUENCE [LARGE SCALE GENOMIC DNA]</scope>
    <source>
        <strain evidence="6">SSS9</strain>
    </source>
</reference>
<dbReference type="InterPro" id="IPR011551">
    <property type="entry name" value="NTP_PyrPHydrolase_MazG"/>
</dbReference>
<dbReference type="InterPro" id="IPR048011">
    <property type="entry name" value="NTP-PPase_MazG-like_C"/>
</dbReference>
<keyword evidence="6" id="KW-0378">Hydrolase</keyword>
<accession>A0A4R9G5T5</accession>
<comment type="catalytic activity">
    <reaction evidence="1">
        <text>ATP + H2O = AMP + diphosphate + H(+)</text>
        <dbReference type="Rhea" id="RHEA:14245"/>
        <dbReference type="ChEBI" id="CHEBI:15377"/>
        <dbReference type="ChEBI" id="CHEBI:15378"/>
        <dbReference type="ChEBI" id="CHEBI:30616"/>
        <dbReference type="ChEBI" id="CHEBI:33019"/>
        <dbReference type="ChEBI" id="CHEBI:456215"/>
        <dbReference type="EC" id="3.6.1.8"/>
    </reaction>
</comment>
<sequence>MKSPDPKDYPSYLAFLQDITSKLRSPEGCPWDREQTHLTLVPYLIEESQEVVEALLKQDDEHSKEELGDLLFQVVLHAQIASERGAFGLEDIAKDVAEKLVLRHPHVFDPETSQISSADEVVANWDSFKEKEKELRQKKKEVPKSLLSGVPETFPSLLKAEKFQKKAAKAGFDWENIQGVEEKLTEELNEFLAELKSVEDPSSNQVRIEEELGDLLFTIVNLARRLGISSESALTRANAKFKNRIEYIEAKLTRSDRKFSETPLSELDSLWNEAKNSQNKAPLSILEQKEKSVSDLIRGLSSYFIWKEVSESDWPKTFEFVWKSEQYKLVFSGLGSVTLIPSSDPWGRKGQPIFYLNLSEEDPNQWSDLSGNTYKGPDEIQEVIHSSIGIYKKALAGE</sequence>
<dbReference type="CDD" id="cd11528">
    <property type="entry name" value="NTP-PPase_MazG_Nterm"/>
    <property type="match status" value="1"/>
</dbReference>
<dbReference type="GO" id="GO:0047693">
    <property type="term" value="F:ATP diphosphatase activity"/>
    <property type="evidence" value="ECO:0007669"/>
    <property type="project" value="UniProtKB-EC"/>
</dbReference>
<dbReference type="GO" id="GO:0046081">
    <property type="term" value="P:dUTP catabolic process"/>
    <property type="evidence" value="ECO:0007669"/>
    <property type="project" value="TreeGrafter"/>
</dbReference>
<dbReference type="NCBIfam" id="TIGR00444">
    <property type="entry name" value="mazG"/>
    <property type="match status" value="1"/>
</dbReference>
<dbReference type="EC" id="3.6.1.8" evidence="3"/>
<dbReference type="GO" id="GO:0006950">
    <property type="term" value="P:response to stress"/>
    <property type="evidence" value="ECO:0007669"/>
    <property type="project" value="UniProtKB-ARBA"/>
</dbReference>
<evidence type="ECO:0000259" key="5">
    <source>
        <dbReference type="Pfam" id="PF03819"/>
    </source>
</evidence>
<dbReference type="SUPFAM" id="SSF101386">
    <property type="entry name" value="all-alpha NTP pyrophosphatases"/>
    <property type="match status" value="2"/>
</dbReference>
<dbReference type="InterPro" id="IPR048015">
    <property type="entry name" value="NTP-PPase_MazG-like_N"/>
</dbReference>
<dbReference type="PANTHER" id="PTHR30522:SF0">
    <property type="entry name" value="NUCLEOSIDE TRIPHOSPHATE PYROPHOSPHOHYDROLASE"/>
    <property type="match status" value="1"/>
</dbReference>
<dbReference type="PANTHER" id="PTHR30522">
    <property type="entry name" value="NUCLEOSIDE TRIPHOSPHATE PYROPHOSPHOHYDROLASE"/>
    <property type="match status" value="1"/>
</dbReference>
<dbReference type="InterPro" id="IPR004518">
    <property type="entry name" value="MazG-like_dom"/>
</dbReference>
<evidence type="ECO:0000256" key="1">
    <source>
        <dbReference type="ARBA" id="ARBA00052141"/>
    </source>
</evidence>
<dbReference type="Pfam" id="PF03819">
    <property type="entry name" value="MazG"/>
    <property type="match status" value="2"/>
</dbReference>
<feature type="domain" description="NTP pyrophosphohydrolase MazG-like" evidence="5">
    <location>
        <begin position="182"/>
        <end position="245"/>
    </location>
</feature>
<dbReference type="OrthoDB" id="9808939at2"/>
<dbReference type="GO" id="GO:0006203">
    <property type="term" value="P:dGTP catabolic process"/>
    <property type="evidence" value="ECO:0007669"/>
    <property type="project" value="TreeGrafter"/>
</dbReference>
<dbReference type="GO" id="GO:0046061">
    <property type="term" value="P:dATP catabolic process"/>
    <property type="evidence" value="ECO:0007669"/>
    <property type="project" value="TreeGrafter"/>
</dbReference>
<evidence type="ECO:0000313" key="6">
    <source>
        <dbReference type="EMBL" id="TGK06948.1"/>
    </source>
</evidence>
<dbReference type="EMBL" id="RQEP01000005">
    <property type="protein sequence ID" value="TGK06948.1"/>
    <property type="molecule type" value="Genomic_DNA"/>
</dbReference>
<evidence type="ECO:0000256" key="3">
    <source>
        <dbReference type="ARBA" id="ARBA00066372"/>
    </source>
</evidence>
<dbReference type="Gene3D" id="1.10.287.1080">
    <property type="entry name" value="MazG-like"/>
    <property type="match status" value="2"/>
</dbReference>
<gene>
    <name evidence="6" type="ORF">EHO59_02175</name>
</gene>
<dbReference type="AlphaFoldDB" id="A0A4R9G5T5"/>
<evidence type="ECO:0000313" key="7">
    <source>
        <dbReference type="Proteomes" id="UP000297453"/>
    </source>
</evidence>
<comment type="similarity">
    <text evidence="2">Belongs to the nucleoside triphosphate pyrophosphohydrolase family.</text>
</comment>
<dbReference type="Proteomes" id="UP000297453">
    <property type="component" value="Unassembled WGS sequence"/>
</dbReference>
<feature type="domain" description="NTP pyrophosphohydrolase MazG-like" evidence="5">
    <location>
        <begin position="35"/>
        <end position="108"/>
    </location>
</feature>
<dbReference type="FunFam" id="1.10.287.1080:FF:000001">
    <property type="entry name" value="Nucleoside triphosphate pyrophosphohydrolase"/>
    <property type="match status" value="1"/>
</dbReference>
<dbReference type="FunFam" id="1.10.287.1080:FF:000003">
    <property type="entry name" value="Nucleoside triphosphate pyrophosphohydrolase"/>
    <property type="match status" value="1"/>
</dbReference>
<name>A0A4R9G5T5_9LEPT</name>
<protein>
    <recommendedName>
        <fullName evidence="4">Nucleoside triphosphate pyrophosphohydrolase</fullName>
        <ecNumber evidence="3">3.6.1.8</ecNumber>
    </recommendedName>
</protein>
<dbReference type="GO" id="GO:0046076">
    <property type="term" value="P:dTTP catabolic process"/>
    <property type="evidence" value="ECO:0007669"/>
    <property type="project" value="TreeGrafter"/>
</dbReference>
<evidence type="ECO:0000256" key="2">
    <source>
        <dbReference type="ARBA" id="ARBA00061115"/>
    </source>
</evidence>
<dbReference type="NCBIfam" id="NF047540">
    <property type="entry name" value="LIC_13241_dom"/>
    <property type="match status" value="1"/>
</dbReference>
<dbReference type="CDD" id="cd11529">
    <property type="entry name" value="NTP-PPase_MazG_Cterm"/>
    <property type="match status" value="1"/>
</dbReference>